<keyword evidence="2" id="KW-0813">Transport</keyword>
<evidence type="ECO:0000313" key="5">
    <source>
        <dbReference type="EMBL" id="KHJ65065.1"/>
    </source>
</evidence>
<accession>A0A0B1R1U1</accession>
<dbReference type="PANTHER" id="PTHR43163">
    <property type="entry name" value="DIPEPTIDE TRANSPORT SYSTEM PERMEASE PROTEIN DPPB-RELATED"/>
    <property type="match status" value="1"/>
</dbReference>
<organism evidence="5 6">
    <name type="scientific">Pantoea rodasii</name>
    <dbReference type="NCBI Taxonomy" id="1076549"/>
    <lineage>
        <taxon>Bacteria</taxon>
        <taxon>Pseudomonadati</taxon>
        <taxon>Pseudomonadota</taxon>
        <taxon>Gammaproteobacteria</taxon>
        <taxon>Enterobacterales</taxon>
        <taxon>Erwiniaceae</taxon>
        <taxon>Pantoea</taxon>
    </lineage>
</organism>
<dbReference type="GO" id="GO:0005886">
    <property type="term" value="C:plasma membrane"/>
    <property type="evidence" value="ECO:0007669"/>
    <property type="project" value="UniProtKB-SubCell"/>
</dbReference>
<proteinExistence type="predicted"/>
<evidence type="ECO:0000256" key="2">
    <source>
        <dbReference type="ARBA" id="ARBA00022448"/>
    </source>
</evidence>
<dbReference type="AlphaFoldDB" id="A0A0B1R1U1"/>
<evidence type="ECO:0000259" key="4">
    <source>
        <dbReference type="Pfam" id="PF19300"/>
    </source>
</evidence>
<protein>
    <submittedName>
        <fullName evidence="5">Peptide ABC transporter permease</fullName>
    </submittedName>
</protein>
<feature type="domain" description="ABC transporter type 1 GsiC-like N-terminal" evidence="4">
    <location>
        <begin position="2"/>
        <end position="79"/>
    </location>
</feature>
<dbReference type="Proteomes" id="UP000030853">
    <property type="component" value="Unassembled WGS sequence"/>
</dbReference>
<evidence type="ECO:0000256" key="3">
    <source>
        <dbReference type="ARBA" id="ARBA00022475"/>
    </source>
</evidence>
<reference evidence="5 6" key="1">
    <citation type="submission" date="2014-11" db="EMBL/GenBank/DDBJ databases">
        <title>Genome sequencing of Pantoea rodasii ND03.</title>
        <authorList>
            <person name="Muhamad Yunos N.Y."/>
            <person name="Chan K.-G."/>
        </authorList>
    </citation>
    <scope>NUCLEOTIDE SEQUENCE [LARGE SCALE GENOMIC DNA]</scope>
    <source>
        <strain evidence="5 6">ND03</strain>
    </source>
</reference>
<comment type="caution">
    <text evidence="5">The sequence shown here is derived from an EMBL/GenBank/DDBJ whole genome shotgun (WGS) entry which is preliminary data.</text>
</comment>
<dbReference type="EMBL" id="JTJJ01000177">
    <property type="protein sequence ID" value="KHJ65065.1"/>
    <property type="molecule type" value="Genomic_DNA"/>
</dbReference>
<name>A0A0B1R1U1_9GAMM</name>
<dbReference type="PANTHER" id="PTHR43163:SF6">
    <property type="entry name" value="DIPEPTIDE TRANSPORT SYSTEM PERMEASE PROTEIN DPPB-RELATED"/>
    <property type="match status" value="1"/>
</dbReference>
<feature type="non-terminal residue" evidence="5">
    <location>
        <position position="98"/>
    </location>
</feature>
<comment type="subcellular location">
    <subcellularLocation>
        <location evidence="1">Cell membrane</location>
        <topology evidence="1">Multi-pass membrane protein</topology>
    </subcellularLocation>
</comment>
<gene>
    <name evidence="5" type="ORF">QU24_26550</name>
</gene>
<dbReference type="InterPro" id="IPR045621">
    <property type="entry name" value="BPD_transp_1_N"/>
</dbReference>
<keyword evidence="3" id="KW-1003">Cell membrane</keyword>
<sequence>MMQRSLLRRVGQSALVLWAAFTLSFLLLQVLPGDAVLIKFQNPDLGLSPDQIAEMRLAYGADNPLWQQYLHTFWAMLHGDFGYSVQAGVAVSDLLTSN</sequence>
<evidence type="ECO:0000313" key="6">
    <source>
        <dbReference type="Proteomes" id="UP000030853"/>
    </source>
</evidence>
<keyword evidence="3" id="KW-0472">Membrane</keyword>
<evidence type="ECO:0000256" key="1">
    <source>
        <dbReference type="ARBA" id="ARBA00004651"/>
    </source>
</evidence>
<dbReference type="Pfam" id="PF19300">
    <property type="entry name" value="BPD_transp_1_N"/>
    <property type="match status" value="1"/>
</dbReference>